<dbReference type="InParanoid" id="Q2FTP4"/>
<gene>
    <name evidence="2" type="ordered locus">Mhun_2758</name>
</gene>
<keyword evidence="3" id="KW-1185">Reference proteome</keyword>
<dbReference type="eggNOG" id="arCOG03264">
    <property type="taxonomic scope" value="Archaea"/>
</dbReference>
<dbReference type="InterPro" id="IPR013229">
    <property type="entry name" value="PEGA"/>
</dbReference>
<dbReference type="GeneID" id="3922707"/>
<proteinExistence type="predicted"/>
<evidence type="ECO:0000259" key="1">
    <source>
        <dbReference type="Pfam" id="PF08308"/>
    </source>
</evidence>
<sequence length="546" mass="59109">MNRRYQIVFCFLLILIHLALWQVLAEEESMPEPFLDPDDMPGPIDDMFFPDPFPPVIGGDVGWFRITSEPSNAEVIFDGSLVGYTPVTVEVYTTGAPYHTVRIEKSGYKPWSRELHENPAAGETKPVHATLGPDPCCKSLRITSAPSGAQITLNGVYQGTTPKTIDNLIIGSYQVTLTRSGYETWNGNIEVRPDSDNTIYVVLEPSFAPITSGTLMIESYPEGAEIVLDRTSRGTTPRTLTLPEGSHTLVLNLAGYQQYTTSVFIRDKENARITAYLVPVGSIPAQTPNPVIVASPVSDTPSYPPSYVSLTVLGEKAASQAHQNKNSFLAAVNDPQGAFAGDTEFVSVLAVNGTLLADPAAATWIGEEIATYMDQNTVPYGQARHALARHGGGMLYENNYNNASSAGELLISEVRAEEDGLIITASRRMQTAIPMISEATIRSLSSVSETDADKTGVPYQQVVVPAEPKDPTGPGDTILGPDRNGISLFPAIYALASEGGGLLYGIEPDGTDITLFYVFPETDGQILVRWVSEPGREHKEEDLIHS</sequence>
<name>Q2FTP4_METHJ</name>
<dbReference type="PANTHER" id="PTHR36194">
    <property type="entry name" value="S-LAYER-LIKE PROTEIN"/>
    <property type="match status" value="1"/>
</dbReference>
<accession>Q2FTP4</accession>
<dbReference type="KEGG" id="mhu:Mhun_2758"/>
<dbReference type="EMBL" id="CP000254">
    <property type="protein sequence ID" value="ABD42453.1"/>
    <property type="molecule type" value="Genomic_DNA"/>
</dbReference>
<dbReference type="RefSeq" id="WP_011449709.1">
    <property type="nucleotide sequence ID" value="NC_007796.1"/>
</dbReference>
<reference evidence="3" key="1">
    <citation type="journal article" date="2016" name="Stand. Genomic Sci.">
        <title>Complete genome sequence of Methanospirillum hungatei type strain JF1.</title>
        <authorList>
            <person name="Gunsalus R.P."/>
            <person name="Cook L.E."/>
            <person name="Crable B."/>
            <person name="Rohlin L."/>
            <person name="McDonald E."/>
            <person name="Mouttaki H."/>
            <person name="Sieber J.R."/>
            <person name="Poweleit N."/>
            <person name="Zhou H."/>
            <person name="Lapidus A.L."/>
            <person name="Daligault H.E."/>
            <person name="Land M."/>
            <person name="Gilna P."/>
            <person name="Ivanova N."/>
            <person name="Kyrpides N."/>
            <person name="Culley D.E."/>
            <person name="McInerney M.J."/>
        </authorList>
    </citation>
    <scope>NUCLEOTIDE SEQUENCE [LARGE SCALE GENOMIC DNA]</scope>
    <source>
        <strain evidence="3">ATCC 27890 / DSM 864 / NBRC 100397 / JF-1</strain>
    </source>
</reference>
<dbReference type="Pfam" id="PF08308">
    <property type="entry name" value="PEGA"/>
    <property type="match status" value="3"/>
</dbReference>
<dbReference type="OrthoDB" id="95942at2157"/>
<dbReference type="eggNOG" id="arCOG03644">
    <property type="taxonomic scope" value="Archaea"/>
</dbReference>
<feature type="domain" description="PEGA" evidence="1">
    <location>
        <begin position="139"/>
        <end position="205"/>
    </location>
</feature>
<dbReference type="HOGENOM" id="CLU_498418_0_0_2"/>
<feature type="domain" description="PEGA" evidence="1">
    <location>
        <begin position="65"/>
        <end position="115"/>
    </location>
</feature>
<organism evidence="2 3">
    <name type="scientific">Methanospirillum hungatei JF-1 (strain ATCC 27890 / DSM 864 / NBRC 100397 / JF-1)</name>
    <dbReference type="NCBI Taxonomy" id="323259"/>
    <lineage>
        <taxon>Archaea</taxon>
        <taxon>Methanobacteriati</taxon>
        <taxon>Methanobacteriota</taxon>
        <taxon>Stenosarchaea group</taxon>
        <taxon>Methanomicrobia</taxon>
        <taxon>Methanomicrobiales</taxon>
        <taxon>Methanospirillaceae</taxon>
        <taxon>Methanospirillum</taxon>
    </lineage>
</organism>
<feature type="domain" description="PEGA" evidence="1">
    <location>
        <begin position="213"/>
        <end position="279"/>
    </location>
</feature>
<dbReference type="EnsemblBacteria" id="ABD42453">
    <property type="protein sequence ID" value="ABD42453"/>
    <property type="gene ID" value="Mhun_2758"/>
</dbReference>
<dbReference type="AlphaFoldDB" id="Q2FTP4"/>
<dbReference type="Proteomes" id="UP000001941">
    <property type="component" value="Chromosome"/>
</dbReference>
<evidence type="ECO:0000313" key="2">
    <source>
        <dbReference type="EMBL" id="ABD42453.1"/>
    </source>
</evidence>
<dbReference type="STRING" id="323259.Mhun_2758"/>
<dbReference type="PANTHER" id="PTHR36194:SF1">
    <property type="entry name" value="S-LAYER-LIKE PROTEIN"/>
    <property type="match status" value="1"/>
</dbReference>
<evidence type="ECO:0000313" key="3">
    <source>
        <dbReference type="Proteomes" id="UP000001941"/>
    </source>
</evidence>
<protein>
    <recommendedName>
        <fullName evidence="1">PEGA domain-containing protein</fullName>
    </recommendedName>
</protein>